<dbReference type="InParanoid" id="A0A3N4M1Z8"/>
<accession>A0A3N4M1Z8</accession>
<keyword evidence="2" id="KW-1185">Reference proteome</keyword>
<evidence type="ECO:0000313" key="1">
    <source>
        <dbReference type="EMBL" id="RPB24315.1"/>
    </source>
</evidence>
<organism evidence="1 2">
    <name type="scientific">Terfezia boudieri ATCC MYA-4762</name>
    <dbReference type="NCBI Taxonomy" id="1051890"/>
    <lineage>
        <taxon>Eukaryota</taxon>
        <taxon>Fungi</taxon>
        <taxon>Dikarya</taxon>
        <taxon>Ascomycota</taxon>
        <taxon>Pezizomycotina</taxon>
        <taxon>Pezizomycetes</taxon>
        <taxon>Pezizales</taxon>
        <taxon>Pezizaceae</taxon>
        <taxon>Terfezia</taxon>
    </lineage>
</organism>
<evidence type="ECO:0000313" key="2">
    <source>
        <dbReference type="Proteomes" id="UP000267821"/>
    </source>
</evidence>
<reference evidence="1 2" key="1">
    <citation type="journal article" date="2018" name="Nat. Ecol. Evol.">
        <title>Pezizomycetes genomes reveal the molecular basis of ectomycorrhizal truffle lifestyle.</title>
        <authorList>
            <person name="Murat C."/>
            <person name="Payen T."/>
            <person name="Noel B."/>
            <person name="Kuo A."/>
            <person name="Morin E."/>
            <person name="Chen J."/>
            <person name="Kohler A."/>
            <person name="Krizsan K."/>
            <person name="Balestrini R."/>
            <person name="Da Silva C."/>
            <person name="Montanini B."/>
            <person name="Hainaut M."/>
            <person name="Levati E."/>
            <person name="Barry K.W."/>
            <person name="Belfiori B."/>
            <person name="Cichocki N."/>
            <person name="Clum A."/>
            <person name="Dockter R.B."/>
            <person name="Fauchery L."/>
            <person name="Guy J."/>
            <person name="Iotti M."/>
            <person name="Le Tacon F."/>
            <person name="Lindquist E.A."/>
            <person name="Lipzen A."/>
            <person name="Malagnac F."/>
            <person name="Mello A."/>
            <person name="Molinier V."/>
            <person name="Miyauchi S."/>
            <person name="Poulain J."/>
            <person name="Riccioni C."/>
            <person name="Rubini A."/>
            <person name="Sitrit Y."/>
            <person name="Splivallo R."/>
            <person name="Traeger S."/>
            <person name="Wang M."/>
            <person name="Zifcakova L."/>
            <person name="Wipf D."/>
            <person name="Zambonelli A."/>
            <person name="Paolocci F."/>
            <person name="Nowrousian M."/>
            <person name="Ottonello S."/>
            <person name="Baldrian P."/>
            <person name="Spatafora J.W."/>
            <person name="Henrissat B."/>
            <person name="Nagy L.G."/>
            <person name="Aury J.M."/>
            <person name="Wincker P."/>
            <person name="Grigoriev I.V."/>
            <person name="Bonfante P."/>
            <person name="Martin F.M."/>
        </authorList>
    </citation>
    <scope>NUCLEOTIDE SEQUENCE [LARGE SCALE GENOMIC DNA]</scope>
    <source>
        <strain evidence="1 2">ATCC MYA-4762</strain>
    </source>
</reference>
<name>A0A3N4M1Z8_9PEZI</name>
<proteinExistence type="predicted"/>
<dbReference type="AlphaFoldDB" id="A0A3N4M1Z8"/>
<dbReference type="Proteomes" id="UP000267821">
    <property type="component" value="Unassembled WGS sequence"/>
</dbReference>
<protein>
    <submittedName>
        <fullName evidence="1">Uncharacterized protein</fullName>
    </submittedName>
</protein>
<sequence>MSKRLRQWNEVQSLCKLLRSRFVLPDARVVFRFAGQGLILHNAKASRRKWVSADILLVTGEAYGVTGGLLVADLSRFRNTCNHSTKRSIYSYATLQLQNGEMSDIHPCEQNRLTRKVMICFAAITQEPRAEPKRVSLRGNTMCGVLTWVPTAVLGGQWAHQLVTVP</sequence>
<gene>
    <name evidence="1" type="ORF">L211DRAFT_191109</name>
</gene>
<dbReference type="EMBL" id="ML121542">
    <property type="protein sequence ID" value="RPB24315.1"/>
    <property type="molecule type" value="Genomic_DNA"/>
</dbReference>